<gene>
    <name evidence="8" type="ORF">HMPREF9333_00935</name>
</gene>
<evidence type="ECO:0000256" key="7">
    <source>
        <dbReference type="SAM" id="SignalP"/>
    </source>
</evidence>
<organism evidence="8 9">
    <name type="scientific">Johnsonella ignava ATCC 51276</name>
    <dbReference type="NCBI Taxonomy" id="679200"/>
    <lineage>
        <taxon>Bacteria</taxon>
        <taxon>Bacillati</taxon>
        <taxon>Bacillota</taxon>
        <taxon>Clostridia</taxon>
        <taxon>Lachnospirales</taxon>
        <taxon>Lachnospiraceae</taxon>
        <taxon>Johnsonella</taxon>
    </lineage>
</organism>
<evidence type="ECO:0000256" key="6">
    <source>
        <dbReference type="SAM" id="Coils"/>
    </source>
</evidence>
<keyword evidence="9" id="KW-1185">Reference proteome</keyword>
<dbReference type="HOGENOM" id="CLU_051144_0_0_9"/>
<evidence type="ECO:0000256" key="4">
    <source>
        <dbReference type="ARBA" id="ARBA00023136"/>
    </source>
</evidence>
<dbReference type="SUPFAM" id="SSF56954">
    <property type="entry name" value="Outer membrane efflux proteins (OEP)"/>
    <property type="match status" value="1"/>
</dbReference>
<dbReference type="GO" id="GO:0015288">
    <property type="term" value="F:porin activity"/>
    <property type="evidence" value="ECO:0007669"/>
    <property type="project" value="TreeGrafter"/>
</dbReference>
<dbReference type="PANTHER" id="PTHR30026:SF20">
    <property type="entry name" value="OUTER MEMBRANE PROTEIN TOLC"/>
    <property type="match status" value="1"/>
</dbReference>
<keyword evidence="2" id="KW-1134">Transmembrane beta strand</keyword>
<sequence length="390" mass="43295">MKKYKLVAAFAFIFTTAAAAANIAYAVSPPFARTDEEWQKLRDNKLEYGEIAGLIKEYNPTVQDNQIKFFRFKKDYGIKNSEVSDAYKKMAEDILKDIDEGDPDSPSYASQRATAQQSKVQADNLLKSADDTLEDAEIYRLNYENTEMQLVQLAQNNFLSYFSKQLTVEKAKADKEFAKSKLETVKAKLAAGAATQVEVLDAQEALIKGEQAETDAQSAVNTVKQKLIISCGWAYNAEPEFGEIPELDLSRIDAMNPTADLEKALANNYTLKVNERKLANASSQTQKDTQNNAISSNKSNIASSVTEAYQNVITARDAYTYANTNSQLQKSNLETAKKRYSLGAISLIDLKKQENDTINAEIAYKQSVYALQTAISAYEWTINGLAKATS</sequence>
<evidence type="ECO:0000256" key="1">
    <source>
        <dbReference type="ARBA" id="ARBA00004442"/>
    </source>
</evidence>
<dbReference type="EMBL" id="ACZL01000015">
    <property type="protein sequence ID" value="EHI55892.1"/>
    <property type="molecule type" value="Genomic_DNA"/>
</dbReference>
<dbReference type="STRING" id="679200.HMPREF9333_00935"/>
<dbReference type="GO" id="GO:0015562">
    <property type="term" value="F:efflux transmembrane transporter activity"/>
    <property type="evidence" value="ECO:0007669"/>
    <property type="project" value="InterPro"/>
</dbReference>
<evidence type="ECO:0000256" key="2">
    <source>
        <dbReference type="ARBA" id="ARBA00022452"/>
    </source>
</evidence>
<evidence type="ECO:0000313" key="8">
    <source>
        <dbReference type="EMBL" id="EHI55892.1"/>
    </source>
</evidence>
<comment type="caution">
    <text evidence="8">The sequence shown here is derived from an EMBL/GenBank/DDBJ whole genome shotgun (WGS) entry which is preliminary data.</text>
</comment>
<protein>
    <recommendedName>
        <fullName evidence="10">Outer membrane efflux protein</fullName>
    </recommendedName>
</protein>
<keyword evidence="5" id="KW-0998">Cell outer membrane</keyword>
<accession>G5GH95</accession>
<dbReference type="eggNOG" id="ENOG502ZBES">
    <property type="taxonomic scope" value="Bacteria"/>
</dbReference>
<feature type="chain" id="PRO_5039132854" description="Outer membrane efflux protein" evidence="7">
    <location>
        <begin position="21"/>
        <end position="390"/>
    </location>
</feature>
<keyword evidence="6" id="KW-0175">Coiled coil</keyword>
<dbReference type="GO" id="GO:0009279">
    <property type="term" value="C:cell outer membrane"/>
    <property type="evidence" value="ECO:0007669"/>
    <property type="project" value="UniProtKB-SubCell"/>
</dbReference>
<feature type="signal peptide" evidence="7">
    <location>
        <begin position="1"/>
        <end position="20"/>
    </location>
</feature>
<dbReference type="Gene3D" id="1.20.1600.10">
    <property type="entry name" value="Outer membrane efflux proteins (OEP)"/>
    <property type="match status" value="1"/>
</dbReference>
<reference evidence="8 9" key="1">
    <citation type="submission" date="2011-08" db="EMBL/GenBank/DDBJ databases">
        <title>The Genome Sequence of Johnsonella ignava ATCC 51276.</title>
        <authorList>
            <consortium name="The Broad Institute Genome Sequencing Platform"/>
            <person name="Earl A."/>
            <person name="Ward D."/>
            <person name="Feldgarden M."/>
            <person name="Gevers D."/>
            <person name="Izard J."/>
            <person name="Blanton J.M."/>
            <person name="Baranova O.V."/>
            <person name="Dewhirst F.E."/>
            <person name="Young S.K."/>
            <person name="Zeng Q."/>
            <person name="Gargeya S."/>
            <person name="Fitzgerald M."/>
            <person name="Haas B."/>
            <person name="Abouelleil A."/>
            <person name="Alvarado L."/>
            <person name="Arachchi H.M."/>
            <person name="Berlin A."/>
            <person name="Brown A."/>
            <person name="Chapman S.B."/>
            <person name="Chen Z."/>
            <person name="Dunbar C."/>
            <person name="Freedman E."/>
            <person name="Gearin G."/>
            <person name="Gellesch M."/>
            <person name="Goldberg J."/>
            <person name="Griggs A."/>
            <person name="Gujja S."/>
            <person name="Heiman D."/>
            <person name="Howarth C."/>
            <person name="Larson L."/>
            <person name="Lui A."/>
            <person name="MacDonald P.J.P."/>
            <person name="Montmayeur A."/>
            <person name="Murphy C."/>
            <person name="Neiman D."/>
            <person name="Pearson M."/>
            <person name="Priest M."/>
            <person name="Roberts A."/>
            <person name="Saif S."/>
            <person name="Shea T."/>
            <person name="Shenoy N."/>
            <person name="Sisk P."/>
            <person name="Stolte C."/>
            <person name="Sykes S."/>
            <person name="Wortman J."/>
            <person name="Nusbaum C."/>
            <person name="Birren B."/>
        </authorList>
    </citation>
    <scope>NUCLEOTIDE SEQUENCE [LARGE SCALE GENOMIC DNA]</scope>
    <source>
        <strain evidence="8 9">ATCC 51276</strain>
    </source>
</reference>
<comment type="subcellular location">
    <subcellularLocation>
        <location evidence="1">Cell outer membrane</location>
    </subcellularLocation>
</comment>
<feature type="coiled-coil region" evidence="6">
    <location>
        <begin position="136"/>
        <end position="188"/>
    </location>
</feature>
<dbReference type="Proteomes" id="UP000003011">
    <property type="component" value="Unassembled WGS sequence"/>
</dbReference>
<keyword evidence="7" id="KW-0732">Signal</keyword>
<dbReference type="OrthoDB" id="1903697at2"/>
<dbReference type="AlphaFoldDB" id="G5GH95"/>
<proteinExistence type="predicted"/>
<evidence type="ECO:0008006" key="10">
    <source>
        <dbReference type="Google" id="ProtNLM"/>
    </source>
</evidence>
<dbReference type="InterPro" id="IPR051906">
    <property type="entry name" value="TolC-like"/>
</dbReference>
<evidence type="ECO:0000313" key="9">
    <source>
        <dbReference type="Proteomes" id="UP000003011"/>
    </source>
</evidence>
<dbReference type="PANTHER" id="PTHR30026">
    <property type="entry name" value="OUTER MEMBRANE PROTEIN TOLC"/>
    <property type="match status" value="1"/>
</dbReference>
<keyword evidence="3" id="KW-0812">Transmembrane</keyword>
<evidence type="ECO:0000256" key="5">
    <source>
        <dbReference type="ARBA" id="ARBA00023237"/>
    </source>
</evidence>
<dbReference type="GO" id="GO:1990281">
    <property type="term" value="C:efflux pump complex"/>
    <property type="evidence" value="ECO:0007669"/>
    <property type="project" value="TreeGrafter"/>
</dbReference>
<evidence type="ECO:0000256" key="3">
    <source>
        <dbReference type="ARBA" id="ARBA00022692"/>
    </source>
</evidence>
<keyword evidence="4" id="KW-0472">Membrane</keyword>
<name>G5GH95_9FIRM</name>
<dbReference type="RefSeq" id="WP_005540248.1">
    <property type="nucleotide sequence ID" value="NZ_JH378831.1"/>
</dbReference>